<sequence>MLQLRLMHGDLVHLTWICIIIPNLRLLESFMKAYVRNQLITSAAISLAFVCYLSFLWLIVSSLVVVDALQVPWTQIRRSCGAYIKASVLIIIGYAILLAVNPRYVSLLILPVIMLVFIGALFVIVSMKGSLELKCHQDSNTSDEVNNASNVTPASEEDGNGGLVGDKDDGLFQIAVVPCWLLFCTGYFKADNLVFSQFLLFLSSSLGELALMMAKLPSQVAPAFEAVHRASLVAVLLTAHTMAAELLGDHVVLVCAPELVVALAWLAIHLAHGGATTVRAVEAALRKANTAVLGVAVPILTYLVPNRDESEGETNLLSSYMSASVACAISVILPSLCVFVLRQWRRQTTAAPWSEVEGSIRLLTFCRDIMLKAAAMFLVAKPLVDVRLRLQMQGLATDIWSKFLQGRT</sequence>
<keyword evidence="4" id="KW-1185">Reference proteome</keyword>
<feature type="region of interest" description="Disordered" evidence="1">
    <location>
        <begin position="139"/>
        <end position="161"/>
    </location>
</feature>
<proteinExistence type="predicted"/>
<evidence type="ECO:0000256" key="1">
    <source>
        <dbReference type="SAM" id="MobiDB-lite"/>
    </source>
</evidence>
<protein>
    <submittedName>
        <fullName evidence="3">Uncharacterized protein</fullName>
    </submittedName>
</protein>
<evidence type="ECO:0000256" key="2">
    <source>
        <dbReference type="SAM" id="Phobius"/>
    </source>
</evidence>
<accession>A0A811P2T8</accession>
<dbReference type="AlphaFoldDB" id="A0A811P2T8"/>
<feature type="transmembrane region" description="Helical" evidence="2">
    <location>
        <begin position="81"/>
        <end position="100"/>
    </location>
</feature>
<name>A0A811P2T8_9POAL</name>
<feature type="transmembrane region" description="Helical" evidence="2">
    <location>
        <begin position="194"/>
        <end position="214"/>
    </location>
</feature>
<dbReference type="EMBL" id="CAJGYO010000005">
    <property type="protein sequence ID" value="CAD6231425.1"/>
    <property type="molecule type" value="Genomic_DNA"/>
</dbReference>
<keyword evidence="2" id="KW-1133">Transmembrane helix</keyword>
<feature type="transmembrane region" description="Helical" evidence="2">
    <location>
        <begin position="170"/>
        <end position="188"/>
    </location>
</feature>
<feature type="transmembrane region" description="Helical" evidence="2">
    <location>
        <begin position="106"/>
        <end position="125"/>
    </location>
</feature>
<keyword evidence="2" id="KW-0472">Membrane</keyword>
<evidence type="ECO:0000313" key="3">
    <source>
        <dbReference type="EMBL" id="CAD6231425.1"/>
    </source>
</evidence>
<feature type="compositionally biased region" description="Polar residues" evidence="1">
    <location>
        <begin position="139"/>
        <end position="153"/>
    </location>
</feature>
<comment type="caution">
    <text evidence="3">The sequence shown here is derived from an EMBL/GenBank/DDBJ whole genome shotgun (WGS) entry which is preliminary data.</text>
</comment>
<keyword evidence="2" id="KW-0812">Transmembrane</keyword>
<evidence type="ECO:0000313" key="4">
    <source>
        <dbReference type="Proteomes" id="UP000604825"/>
    </source>
</evidence>
<organism evidence="3 4">
    <name type="scientific">Miscanthus lutarioriparius</name>
    <dbReference type="NCBI Taxonomy" id="422564"/>
    <lineage>
        <taxon>Eukaryota</taxon>
        <taxon>Viridiplantae</taxon>
        <taxon>Streptophyta</taxon>
        <taxon>Embryophyta</taxon>
        <taxon>Tracheophyta</taxon>
        <taxon>Spermatophyta</taxon>
        <taxon>Magnoliopsida</taxon>
        <taxon>Liliopsida</taxon>
        <taxon>Poales</taxon>
        <taxon>Poaceae</taxon>
        <taxon>PACMAD clade</taxon>
        <taxon>Panicoideae</taxon>
        <taxon>Andropogonodae</taxon>
        <taxon>Andropogoneae</taxon>
        <taxon>Saccharinae</taxon>
        <taxon>Miscanthus</taxon>
    </lineage>
</organism>
<feature type="transmembrane region" description="Helical" evidence="2">
    <location>
        <begin position="43"/>
        <end position="69"/>
    </location>
</feature>
<feature type="transmembrane region" description="Helical" evidence="2">
    <location>
        <begin position="288"/>
        <end position="305"/>
    </location>
</feature>
<feature type="transmembrane region" description="Helical" evidence="2">
    <location>
        <begin position="250"/>
        <end position="268"/>
    </location>
</feature>
<feature type="transmembrane region" description="Helical" evidence="2">
    <location>
        <begin position="317"/>
        <end position="341"/>
    </location>
</feature>
<dbReference type="Proteomes" id="UP000604825">
    <property type="component" value="Unassembled WGS sequence"/>
</dbReference>
<dbReference type="OrthoDB" id="668047at2759"/>
<feature type="transmembrane region" description="Helical" evidence="2">
    <location>
        <begin position="12"/>
        <end position="31"/>
    </location>
</feature>
<gene>
    <name evidence="3" type="ORF">NCGR_LOCUS21516</name>
</gene>
<reference evidence="3" key="1">
    <citation type="submission" date="2020-10" db="EMBL/GenBank/DDBJ databases">
        <authorList>
            <person name="Han B."/>
            <person name="Lu T."/>
            <person name="Zhao Q."/>
            <person name="Huang X."/>
            <person name="Zhao Y."/>
        </authorList>
    </citation>
    <scope>NUCLEOTIDE SEQUENCE</scope>
</reference>